<dbReference type="PANTHER" id="PTHR40045">
    <property type="entry name" value="YCGG FAMILY PROTEIN"/>
    <property type="match status" value="1"/>
</dbReference>
<protein>
    <submittedName>
        <fullName evidence="1">YqcI/YcgG family protein</fullName>
    </submittedName>
</protein>
<dbReference type="Proteomes" id="UP001596065">
    <property type="component" value="Unassembled WGS sequence"/>
</dbReference>
<organism evidence="1 2">
    <name type="scientific">Streptomyces nogalater</name>
    <dbReference type="NCBI Taxonomy" id="38314"/>
    <lineage>
        <taxon>Bacteria</taxon>
        <taxon>Bacillati</taxon>
        <taxon>Actinomycetota</taxon>
        <taxon>Actinomycetes</taxon>
        <taxon>Kitasatosporales</taxon>
        <taxon>Streptomycetaceae</taxon>
        <taxon>Streptomyces</taxon>
    </lineage>
</organism>
<dbReference type="PANTHER" id="PTHR40045:SF1">
    <property type="entry name" value="YQCI_YCGG FAMILY PROTEIN"/>
    <property type="match status" value="1"/>
</dbReference>
<proteinExistence type="predicted"/>
<accession>A0ABW0WIG3</accession>
<reference evidence="2" key="1">
    <citation type="journal article" date="2019" name="Int. J. Syst. Evol. Microbiol.">
        <title>The Global Catalogue of Microorganisms (GCM) 10K type strain sequencing project: providing services to taxonomists for standard genome sequencing and annotation.</title>
        <authorList>
            <consortium name="The Broad Institute Genomics Platform"/>
            <consortium name="The Broad Institute Genome Sequencing Center for Infectious Disease"/>
            <person name="Wu L."/>
            <person name="Ma J."/>
        </authorList>
    </citation>
    <scope>NUCLEOTIDE SEQUENCE [LARGE SCALE GENOMIC DNA]</scope>
    <source>
        <strain evidence="2">KCTC 5701</strain>
    </source>
</reference>
<gene>
    <name evidence="1" type="ORF">ACFP3J_21450</name>
</gene>
<dbReference type="Pfam" id="PF08892">
    <property type="entry name" value="YqcI_YcgG"/>
    <property type="match status" value="1"/>
</dbReference>
<comment type="caution">
    <text evidence="1">The sequence shown here is derived from an EMBL/GenBank/DDBJ whole genome shotgun (WGS) entry which is preliminary data.</text>
</comment>
<sequence length="251" mass="27961">MAEAGVRLWAGGEEAAPRDAPRWAVEERRRVRATLLGSHPAPYPCHFGSIGENKGTNHYTYWDLRQDSTSEAEAVARALGAFVGMQRALPDERLSLLLMVGPSRKDGDFAWYRDRFWRILAALHEHDLDPWPAGVPDDPQDPKWEFSFAGEPLFTFGTCPAYGPRRSRTLGECLVIGVQCRSVFQSISGSTAAGRAAKKRIRRSLAEYEDVPLLADAGDGQGSTTAKWKQYFPEVDGQPLSGKCPVRWEKR</sequence>
<dbReference type="EMBL" id="JBHSOE010000038">
    <property type="protein sequence ID" value="MFC5658041.1"/>
    <property type="molecule type" value="Genomic_DNA"/>
</dbReference>
<evidence type="ECO:0000313" key="2">
    <source>
        <dbReference type="Proteomes" id="UP001596065"/>
    </source>
</evidence>
<evidence type="ECO:0000313" key="1">
    <source>
        <dbReference type="EMBL" id="MFC5658041.1"/>
    </source>
</evidence>
<name>A0ABW0WIG3_STRNO</name>
<dbReference type="InterPro" id="IPR014988">
    <property type="entry name" value="Uncharacterised_YqcI/YcgG"/>
</dbReference>
<keyword evidence="2" id="KW-1185">Reference proteome</keyword>
<dbReference type="RefSeq" id="WP_344350124.1">
    <property type="nucleotide sequence ID" value="NZ_BAAASM010000034.1"/>
</dbReference>